<dbReference type="InterPro" id="IPR023606">
    <property type="entry name" value="CoA-Trfase_III_dom_1_sf"/>
</dbReference>
<reference evidence="2" key="1">
    <citation type="submission" date="2020-05" db="EMBL/GenBank/DDBJ databases">
        <authorList>
            <person name="Chiriac C."/>
            <person name="Salcher M."/>
            <person name="Ghai R."/>
            <person name="Kavagutti S V."/>
        </authorList>
    </citation>
    <scope>NUCLEOTIDE SEQUENCE</scope>
</reference>
<dbReference type="PANTHER" id="PTHR48228">
    <property type="entry name" value="SUCCINYL-COA--D-CITRAMALATE COA-TRANSFERASE"/>
    <property type="match status" value="1"/>
</dbReference>
<dbReference type="AlphaFoldDB" id="A0A6J7GCQ6"/>
<dbReference type="EMBL" id="CAFBOF010000009">
    <property type="protein sequence ID" value="CAB4973808.1"/>
    <property type="molecule type" value="Genomic_DNA"/>
</dbReference>
<organism evidence="2">
    <name type="scientific">freshwater metagenome</name>
    <dbReference type="NCBI Taxonomy" id="449393"/>
    <lineage>
        <taxon>unclassified sequences</taxon>
        <taxon>metagenomes</taxon>
        <taxon>ecological metagenomes</taxon>
    </lineage>
</organism>
<dbReference type="Gene3D" id="3.30.1540.10">
    <property type="entry name" value="formyl-coa transferase, domain 3"/>
    <property type="match status" value="1"/>
</dbReference>
<dbReference type="InterPro" id="IPR003673">
    <property type="entry name" value="CoA-Trfase_fam_III"/>
</dbReference>
<name>A0A6J7GCQ6_9ZZZZ</name>
<dbReference type="EMBL" id="CAFBPQ010000007">
    <property type="protein sequence ID" value="CAB5016753.1"/>
    <property type="molecule type" value="Genomic_DNA"/>
</dbReference>
<dbReference type="GO" id="GO:0003824">
    <property type="term" value="F:catalytic activity"/>
    <property type="evidence" value="ECO:0007669"/>
    <property type="project" value="InterPro"/>
</dbReference>
<dbReference type="Gene3D" id="3.40.50.10540">
    <property type="entry name" value="Crotonobetainyl-coa:carnitine coa-transferase, domain 1"/>
    <property type="match status" value="1"/>
</dbReference>
<protein>
    <submittedName>
        <fullName evidence="2">Unannotated protein</fullName>
    </submittedName>
</protein>
<dbReference type="Pfam" id="PF02515">
    <property type="entry name" value="CoA_transf_3"/>
    <property type="match status" value="1"/>
</dbReference>
<dbReference type="SUPFAM" id="SSF89796">
    <property type="entry name" value="CoA-transferase family III (CaiB/BaiF)"/>
    <property type="match status" value="1"/>
</dbReference>
<proteinExistence type="predicted"/>
<gene>
    <name evidence="1" type="ORF">UFOPK2683_01005</name>
    <name evidence="2" type="ORF">UFOPK3605_00579</name>
    <name evidence="3" type="ORF">UFOPK3897_00676</name>
    <name evidence="4" type="ORF">UFOPK4121_00393</name>
</gene>
<evidence type="ECO:0000313" key="4">
    <source>
        <dbReference type="EMBL" id="CAB5016753.1"/>
    </source>
</evidence>
<dbReference type="InterPro" id="IPR050509">
    <property type="entry name" value="CoA-transferase_III"/>
</dbReference>
<evidence type="ECO:0000313" key="1">
    <source>
        <dbReference type="EMBL" id="CAB4726410.1"/>
    </source>
</evidence>
<accession>A0A6J7GCQ6</accession>
<dbReference type="PANTHER" id="PTHR48228:SF5">
    <property type="entry name" value="ALPHA-METHYLACYL-COA RACEMASE"/>
    <property type="match status" value="1"/>
</dbReference>
<sequence length="383" mass="40875">MAGPLAGVKVLELAGIGPGPFAAMLLADLGADVVRVHRSQSVENGFDPGGVPIMDRNRRSIGIDLKNPDGVETLLRLVESADALIEGFRPGVTERLGIGPDVCLARNERLVYGRMTGWGQEGPLAQAAGHDINYIALAGALAHFGRAGEKPTPPINLVGDFGGGGMFLAFGVVCAILEARGSGSGQVVDAAMVDGAATLMSFVWGMRAYGVFNEERGTNLLDSGAPHYDTYETSDGQFIALGALEAQFYEEFLEKTGLVSENLPPVTDKSSWPELKIRFTKLFKSKTRSEWCSLLEGSDACFAPVLPMSEAAVHPHIVDRKTIVEFEGLLQPAPAPRFSRTPGEIRSGVAIPGQHTDEVLLEWGISAEEVKDLHARGAVRRSV</sequence>
<dbReference type="InterPro" id="IPR044855">
    <property type="entry name" value="CoA-Trfase_III_dom3_sf"/>
</dbReference>
<evidence type="ECO:0000313" key="2">
    <source>
        <dbReference type="EMBL" id="CAB4902785.1"/>
    </source>
</evidence>
<dbReference type="EMBL" id="CAFBMM010000019">
    <property type="protein sequence ID" value="CAB4902785.1"/>
    <property type="molecule type" value="Genomic_DNA"/>
</dbReference>
<dbReference type="EMBL" id="CAEZYK010000054">
    <property type="protein sequence ID" value="CAB4726410.1"/>
    <property type="molecule type" value="Genomic_DNA"/>
</dbReference>
<evidence type="ECO:0000313" key="3">
    <source>
        <dbReference type="EMBL" id="CAB4973808.1"/>
    </source>
</evidence>